<evidence type="ECO:0000313" key="2">
    <source>
        <dbReference type="Proteomes" id="UP000198414"/>
    </source>
</evidence>
<dbReference type="Proteomes" id="UP000198414">
    <property type="component" value="Unassembled WGS sequence"/>
</dbReference>
<dbReference type="AlphaFoldDB" id="A0A1Z5IUN4"/>
<gene>
    <name evidence="1" type="ORF">IWT25_00769</name>
</gene>
<proteinExistence type="predicted"/>
<dbReference type="EMBL" id="BCMI01000005">
    <property type="protein sequence ID" value="GAX05463.1"/>
    <property type="molecule type" value="Genomic_DNA"/>
</dbReference>
<accession>A0A1Z5IUN4</accession>
<protein>
    <submittedName>
        <fullName evidence="1">Uncharacterized protein</fullName>
    </submittedName>
</protein>
<comment type="caution">
    <text evidence="1">The sequence shown here is derived from an EMBL/GenBank/DDBJ whole genome shotgun (WGS) entry which is preliminary data.</text>
</comment>
<reference evidence="1 2" key="1">
    <citation type="submission" date="2015-11" db="EMBL/GenBank/DDBJ databases">
        <title>Draft genome sequences of new species of the genus Lactobacillus isolated from orchardgrass silage.</title>
        <authorList>
            <person name="Tohno M."/>
            <person name="Tanizawa Y."/>
            <person name="Arita M."/>
        </authorList>
    </citation>
    <scope>NUCLEOTIDE SEQUENCE [LARGE SCALE GENOMIC DNA]</scope>
    <source>
        <strain evidence="1 2">IWT25</strain>
    </source>
</reference>
<evidence type="ECO:0000313" key="1">
    <source>
        <dbReference type="EMBL" id="GAX05463.1"/>
    </source>
</evidence>
<organism evidence="1 2">
    <name type="scientific">Secundilactobacillus pentosiphilus</name>
    <dbReference type="NCBI Taxonomy" id="1714682"/>
    <lineage>
        <taxon>Bacteria</taxon>
        <taxon>Bacillati</taxon>
        <taxon>Bacillota</taxon>
        <taxon>Bacilli</taxon>
        <taxon>Lactobacillales</taxon>
        <taxon>Lactobacillaceae</taxon>
        <taxon>Secundilactobacillus</taxon>
    </lineage>
</organism>
<sequence length="74" mass="8005">MYGRLFFASKAKRLGIVDSVKDALNMTLDEWILAMEVMKDIDEETEAMIQIGVAQAFGAGSEKEGEGNGGLPPI</sequence>
<name>A0A1Z5IUN4_9LACO</name>